<dbReference type="EMBL" id="QRDY01000009">
    <property type="protein sequence ID" value="RED58073.1"/>
    <property type="molecule type" value="Genomic_DNA"/>
</dbReference>
<sequence>MNREFVNNQVSRLPIAMAGIVHGVRVDGRSLSKRNHTMSQLEKRLLP</sequence>
<evidence type="ECO:0000313" key="2">
    <source>
        <dbReference type="Proteomes" id="UP000256869"/>
    </source>
</evidence>
<reference evidence="1 2" key="1">
    <citation type="submission" date="2018-07" db="EMBL/GenBank/DDBJ databases">
        <title>Genomic Encyclopedia of Type Strains, Phase III (KMG-III): the genomes of soil and plant-associated and newly described type strains.</title>
        <authorList>
            <person name="Whitman W."/>
        </authorList>
    </citation>
    <scope>NUCLEOTIDE SEQUENCE [LARGE SCALE GENOMIC DNA]</scope>
    <source>
        <strain evidence="1 2">CECT 8236</strain>
    </source>
</reference>
<dbReference type="Proteomes" id="UP000256869">
    <property type="component" value="Unassembled WGS sequence"/>
</dbReference>
<dbReference type="RefSeq" id="WP_181907466.1">
    <property type="nucleotide sequence ID" value="NZ_QRDY01000009.1"/>
</dbReference>
<organism evidence="1 2">
    <name type="scientific">Cohnella lupini</name>
    <dbReference type="NCBI Taxonomy" id="1294267"/>
    <lineage>
        <taxon>Bacteria</taxon>
        <taxon>Bacillati</taxon>
        <taxon>Bacillota</taxon>
        <taxon>Bacilli</taxon>
        <taxon>Bacillales</taxon>
        <taxon>Paenibacillaceae</taxon>
        <taxon>Cohnella</taxon>
    </lineage>
</organism>
<gene>
    <name evidence="1" type="ORF">DFP95_109109</name>
</gene>
<dbReference type="AlphaFoldDB" id="A0A3D9I8J3"/>
<accession>A0A3D9I8J3</accession>
<keyword evidence="2" id="KW-1185">Reference proteome</keyword>
<proteinExistence type="predicted"/>
<comment type="caution">
    <text evidence="1">The sequence shown here is derived from an EMBL/GenBank/DDBJ whole genome shotgun (WGS) entry which is preliminary data.</text>
</comment>
<protein>
    <submittedName>
        <fullName evidence="1">Uncharacterized protein</fullName>
    </submittedName>
</protein>
<name>A0A3D9I8J3_9BACL</name>
<evidence type="ECO:0000313" key="1">
    <source>
        <dbReference type="EMBL" id="RED58073.1"/>
    </source>
</evidence>